<dbReference type="Proteomes" id="UP000557717">
    <property type="component" value="Unassembled WGS sequence"/>
</dbReference>
<keyword evidence="2" id="KW-1185">Reference proteome</keyword>
<comment type="caution">
    <text evidence="1">The sequence shown here is derived from an EMBL/GenBank/DDBJ whole genome shotgun (WGS) entry which is preliminary data.</text>
</comment>
<protein>
    <submittedName>
        <fullName evidence="1">Uncharacterized protein</fullName>
    </submittedName>
</protein>
<evidence type="ECO:0000313" key="1">
    <source>
        <dbReference type="EMBL" id="MBB5352998.1"/>
    </source>
</evidence>
<evidence type="ECO:0000313" key="2">
    <source>
        <dbReference type="Proteomes" id="UP000557717"/>
    </source>
</evidence>
<sequence length="283" mass="30315">MRKFKKLFQWMPMFFGLQIVQGQSYHFDTTINGEQTLQVDGNLKVSQYGGGYGGDFDVVGAAVLGSGYLPIPDLPSGVEGKYFGPVTIGNARRSMFYFSKTGTYITGDFMVPVARINNHGGPIRLVVCPDGWDYMSGGAFYTLASTNYGGTDTNGAAGNQLYALDKRSFGGGDYVRFFAYVSNGFTHLFMEFDARAANSTQDIVRGVYVEVEAEGLISLTGLVSSELALPLIELNSVSKPNTGQTGNPLGPSVTKISTDETIIGGVVTLSEPQGDISMGIFGD</sequence>
<dbReference type="AlphaFoldDB" id="A0A840VED1"/>
<gene>
    <name evidence="1" type="ORF">HNR46_003248</name>
</gene>
<reference evidence="1 2" key="1">
    <citation type="submission" date="2020-08" db="EMBL/GenBank/DDBJ databases">
        <title>Genomic Encyclopedia of Type Strains, Phase IV (KMG-IV): sequencing the most valuable type-strain genomes for metagenomic binning, comparative biology and taxonomic classification.</title>
        <authorList>
            <person name="Goeker M."/>
        </authorList>
    </citation>
    <scope>NUCLEOTIDE SEQUENCE [LARGE SCALE GENOMIC DNA]</scope>
    <source>
        <strain evidence="1 2">YC6886</strain>
    </source>
</reference>
<dbReference type="EMBL" id="JACHFD010000018">
    <property type="protein sequence ID" value="MBB5352998.1"/>
    <property type="molecule type" value="Genomic_DNA"/>
</dbReference>
<organism evidence="1 2">
    <name type="scientific">Haloferula luteola</name>
    <dbReference type="NCBI Taxonomy" id="595692"/>
    <lineage>
        <taxon>Bacteria</taxon>
        <taxon>Pseudomonadati</taxon>
        <taxon>Verrucomicrobiota</taxon>
        <taxon>Verrucomicrobiia</taxon>
        <taxon>Verrucomicrobiales</taxon>
        <taxon>Verrucomicrobiaceae</taxon>
        <taxon>Haloferula</taxon>
    </lineage>
</organism>
<accession>A0A840VED1</accession>
<name>A0A840VED1_9BACT</name>
<proteinExistence type="predicted"/>